<dbReference type="InterPro" id="IPR020845">
    <property type="entry name" value="AMP-binding_CS"/>
</dbReference>
<proteinExistence type="predicted"/>
<name>A0A6N9U3L3_STRHA</name>
<sequence length="524" mass="57466">MFLQRIGTKGIRLGTVFDRAAARHPANPVYLDHTLDIAPELGHRVTLTEIADLVDDLASRLWASRVRPGDHVVVHKSDNFDISLLAYSVARVGAVPVLLSPKLDGETVARLLGRLRRPTLVTDQAKLEKELPSDVFELTERVLLAAGSFPEAVSLDSLSGVARVRPASRPQHLPALITHTSGTTGLPKLAVQTGHTIQARCRPQSVLLTPVSRREPIAVHVSFAHSRMISGAALFASRGHPLIVLRDDDPERVAQLFSRVPPGMVESHPNTLLHWEVLADHPARPLARVRCFSNTFDAIHPRTVDTLLGASERRMPFFAQTYGQSETGAVCARTYTRRHRVGADGRCVGRNFSGLTEVRVVSRDGRTPTKDSPGHIEARSGGQIVTYLGEQERFDGQFSADGWWRMGDLGYRTRWGCVHLLDREVDEIPGISSTLELEDKLFTRLPELLEVIIVPGGGGAPVPVVCTRGDAPLDRARWRSAVVDLPELAEPVQRRLEELPHTATTKVKRLELARLLAGPEGAAG</sequence>
<evidence type="ECO:0000313" key="2">
    <source>
        <dbReference type="EMBL" id="NEA17249.1"/>
    </source>
</evidence>
<dbReference type="GO" id="GO:0016874">
    <property type="term" value="F:ligase activity"/>
    <property type="evidence" value="ECO:0007669"/>
    <property type="project" value="UniProtKB-KW"/>
</dbReference>
<dbReference type="RefSeq" id="WP_164345780.1">
    <property type="nucleotide sequence ID" value="NZ_JAAGLQ010000360.1"/>
</dbReference>
<evidence type="ECO:0000259" key="1">
    <source>
        <dbReference type="Pfam" id="PF00501"/>
    </source>
</evidence>
<dbReference type="Gene3D" id="3.40.50.12780">
    <property type="entry name" value="N-terminal domain of ligase-like"/>
    <property type="match status" value="1"/>
</dbReference>
<evidence type="ECO:0000313" key="3">
    <source>
        <dbReference type="Proteomes" id="UP000471293"/>
    </source>
</evidence>
<comment type="caution">
    <text evidence="2">The sequence shown here is derived from an EMBL/GenBank/DDBJ whole genome shotgun (WGS) entry which is preliminary data.</text>
</comment>
<gene>
    <name evidence="2" type="ORF">G3I29_17370</name>
</gene>
<accession>A0A6N9U3L3</accession>
<dbReference type="AlphaFoldDB" id="A0A6N9U3L3"/>
<dbReference type="SUPFAM" id="SSF56801">
    <property type="entry name" value="Acetyl-CoA synthetase-like"/>
    <property type="match status" value="1"/>
</dbReference>
<dbReference type="InterPro" id="IPR000873">
    <property type="entry name" value="AMP-dep_synth/lig_dom"/>
</dbReference>
<dbReference type="Proteomes" id="UP000471293">
    <property type="component" value="Unassembled WGS sequence"/>
</dbReference>
<dbReference type="InterPro" id="IPR050237">
    <property type="entry name" value="ATP-dep_AMP-bd_enzyme"/>
</dbReference>
<keyword evidence="2" id="KW-0436">Ligase</keyword>
<dbReference type="InterPro" id="IPR042099">
    <property type="entry name" value="ANL_N_sf"/>
</dbReference>
<organism evidence="2 3">
    <name type="scientific">Streptomyces halstedii</name>
    <dbReference type="NCBI Taxonomy" id="1944"/>
    <lineage>
        <taxon>Bacteria</taxon>
        <taxon>Bacillati</taxon>
        <taxon>Actinomycetota</taxon>
        <taxon>Actinomycetes</taxon>
        <taxon>Kitasatosporales</taxon>
        <taxon>Streptomycetaceae</taxon>
        <taxon>Streptomyces</taxon>
    </lineage>
</organism>
<feature type="domain" description="AMP-dependent synthetase/ligase" evidence="1">
    <location>
        <begin position="17"/>
        <end position="382"/>
    </location>
</feature>
<protein>
    <submittedName>
        <fullName evidence="2">Acyl--CoA ligase</fullName>
    </submittedName>
</protein>
<dbReference type="PROSITE" id="PS00455">
    <property type="entry name" value="AMP_BINDING"/>
    <property type="match status" value="1"/>
</dbReference>
<reference evidence="2 3" key="1">
    <citation type="submission" date="2020-01" db="EMBL/GenBank/DDBJ databases">
        <title>Insect and environment-associated Actinomycetes.</title>
        <authorList>
            <person name="Currrie C."/>
            <person name="Chevrette M."/>
            <person name="Carlson C."/>
            <person name="Stubbendieck R."/>
            <person name="Wendt-Pienkowski E."/>
        </authorList>
    </citation>
    <scope>NUCLEOTIDE SEQUENCE [LARGE SCALE GENOMIC DNA]</scope>
    <source>
        <strain evidence="2 3">SID11342</strain>
    </source>
</reference>
<dbReference type="PANTHER" id="PTHR43767">
    <property type="entry name" value="LONG-CHAIN-FATTY-ACID--COA LIGASE"/>
    <property type="match status" value="1"/>
</dbReference>
<dbReference type="EMBL" id="JAAGLQ010000360">
    <property type="protein sequence ID" value="NEA17249.1"/>
    <property type="molecule type" value="Genomic_DNA"/>
</dbReference>
<dbReference type="Pfam" id="PF00501">
    <property type="entry name" value="AMP-binding"/>
    <property type="match status" value="1"/>
</dbReference>
<dbReference type="PANTHER" id="PTHR43767:SF1">
    <property type="entry name" value="NONRIBOSOMAL PEPTIDE SYNTHASE PES1 (EUROFUNG)-RELATED"/>
    <property type="match status" value="1"/>
</dbReference>